<reference evidence="3" key="1">
    <citation type="journal article" date="2015" name="Nat. Genet.">
        <title>The genome and transcriptome of the zoonotic hookworm Ancylostoma ceylanicum identify infection-specific gene families.</title>
        <authorList>
            <person name="Schwarz E.M."/>
            <person name="Hu Y."/>
            <person name="Antoshechkin I."/>
            <person name="Miller M.M."/>
            <person name="Sternberg P.W."/>
            <person name="Aroian R.V."/>
        </authorList>
    </citation>
    <scope>NUCLEOTIDE SEQUENCE</scope>
    <source>
        <strain evidence="3">HY135</strain>
    </source>
</reference>
<feature type="region of interest" description="Disordered" evidence="1">
    <location>
        <begin position="112"/>
        <end position="133"/>
    </location>
</feature>
<accession>A0A016T5A8</accession>
<gene>
    <name evidence="2" type="primary">Acey_s0137.g2043</name>
    <name evidence="2" type="ORF">Y032_0137g2043</name>
</gene>
<evidence type="ECO:0000256" key="1">
    <source>
        <dbReference type="SAM" id="MobiDB-lite"/>
    </source>
</evidence>
<organism evidence="2 3">
    <name type="scientific">Ancylostoma ceylanicum</name>
    <dbReference type="NCBI Taxonomy" id="53326"/>
    <lineage>
        <taxon>Eukaryota</taxon>
        <taxon>Metazoa</taxon>
        <taxon>Ecdysozoa</taxon>
        <taxon>Nematoda</taxon>
        <taxon>Chromadorea</taxon>
        <taxon>Rhabditida</taxon>
        <taxon>Rhabditina</taxon>
        <taxon>Rhabditomorpha</taxon>
        <taxon>Strongyloidea</taxon>
        <taxon>Ancylostomatidae</taxon>
        <taxon>Ancylostomatinae</taxon>
        <taxon>Ancylostoma</taxon>
    </lineage>
</organism>
<name>A0A016T5A8_9BILA</name>
<proteinExistence type="predicted"/>
<evidence type="ECO:0000313" key="2">
    <source>
        <dbReference type="EMBL" id="EYB97821.1"/>
    </source>
</evidence>
<comment type="caution">
    <text evidence="2">The sequence shown here is derived from an EMBL/GenBank/DDBJ whole genome shotgun (WGS) entry which is preliminary data.</text>
</comment>
<feature type="compositionally biased region" description="Acidic residues" evidence="1">
    <location>
        <begin position="43"/>
        <end position="56"/>
    </location>
</feature>
<protein>
    <submittedName>
        <fullName evidence="2">Uncharacterized protein</fullName>
    </submittedName>
</protein>
<dbReference type="OrthoDB" id="5871529at2759"/>
<feature type="region of interest" description="Disordered" evidence="1">
    <location>
        <begin position="28"/>
        <end position="56"/>
    </location>
</feature>
<keyword evidence="3" id="KW-1185">Reference proteome</keyword>
<dbReference type="Proteomes" id="UP000024635">
    <property type="component" value="Unassembled WGS sequence"/>
</dbReference>
<sequence length="133" mass="14662">MVFQKRESFPYNLYIKRHFFLGVGGLSAPGDSKPEADGTNENIEGEAEQVDTDQSPEDAMVANEITTMQEYVAAGRFRPEEINSKITLDRLKDNNGQLYFTSGRFGAVFLLPGSSVPQKPDVKDLDEAPSQSG</sequence>
<dbReference type="AlphaFoldDB" id="A0A016T5A8"/>
<evidence type="ECO:0000313" key="3">
    <source>
        <dbReference type="Proteomes" id="UP000024635"/>
    </source>
</evidence>
<dbReference type="EMBL" id="JARK01001473">
    <property type="protein sequence ID" value="EYB97821.1"/>
    <property type="molecule type" value="Genomic_DNA"/>
</dbReference>